<gene>
    <name evidence="2" type="ORF">SAMN02910265_02438</name>
</gene>
<feature type="transmembrane region" description="Helical" evidence="1">
    <location>
        <begin position="39"/>
        <end position="59"/>
    </location>
</feature>
<evidence type="ECO:0000256" key="1">
    <source>
        <dbReference type="SAM" id="Phobius"/>
    </source>
</evidence>
<dbReference type="EMBL" id="FNWV01000009">
    <property type="protein sequence ID" value="SEH74442.1"/>
    <property type="molecule type" value="Genomic_DNA"/>
</dbReference>
<evidence type="ECO:0000313" key="3">
    <source>
        <dbReference type="Proteomes" id="UP000183190"/>
    </source>
</evidence>
<reference evidence="2 3" key="1">
    <citation type="submission" date="2016-10" db="EMBL/GenBank/DDBJ databases">
        <authorList>
            <person name="de Groot N.N."/>
        </authorList>
    </citation>
    <scope>NUCLEOTIDE SEQUENCE [LARGE SCALE GENOMIC DNA]</scope>
    <source>
        <strain evidence="2 3">YAD2003</strain>
    </source>
</reference>
<accession>A0A1H6KG15</accession>
<keyword evidence="1" id="KW-0812">Transmembrane</keyword>
<sequence>MNVAELKNINGVCKTHDDTVNKRRRNKYENKIKEKENHIMLLHFFDTAVVIGGCLYFSIYGVRISNVSSVPQFL</sequence>
<proteinExistence type="predicted"/>
<keyword evidence="1" id="KW-0472">Membrane</keyword>
<evidence type="ECO:0000313" key="2">
    <source>
        <dbReference type="EMBL" id="SEH74442.1"/>
    </source>
</evidence>
<protein>
    <submittedName>
        <fullName evidence="2">Uncharacterized protein</fullName>
    </submittedName>
</protein>
<keyword evidence="1" id="KW-1133">Transmembrane helix</keyword>
<dbReference type="AlphaFoldDB" id="A0A1H6KG15"/>
<organism evidence="2 3">
    <name type="scientific">Ruminococcus flavefaciens</name>
    <dbReference type="NCBI Taxonomy" id="1265"/>
    <lineage>
        <taxon>Bacteria</taxon>
        <taxon>Bacillati</taxon>
        <taxon>Bacillota</taxon>
        <taxon>Clostridia</taxon>
        <taxon>Eubacteriales</taxon>
        <taxon>Oscillospiraceae</taxon>
        <taxon>Ruminococcus</taxon>
    </lineage>
</organism>
<name>A0A1H6KG15_RUMFL</name>
<dbReference type="Proteomes" id="UP000183190">
    <property type="component" value="Unassembled WGS sequence"/>
</dbReference>